<evidence type="ECO:0000313" key="2">
    <source>
        <dbReference type="Proteomes" id="UP000044806"/>
    </source>
</evidence>
<protein>
    <submittedName>
        <fullName evidence="1">Uncharacterized protein</fullName>
    </submittedName>
</protein>
<proteinExistence type="predicted"/>
<gene>
    <name evidence="1" type="ORF">ERS013165_00969</name>
</gene>
<organism evidence="1 2">
    <name type="scientific">Vibrio cholerae</name>
    <dbReference type="NCBI Taxonomy" id="666"/>
    <lineage>
        <taxon>Bacteria</taxon>
        <taxon>Pseudomonadati</taxon>
        <taxon>Pseudomonadota</taxon>
        <taxon>Gammaproteobacteria</taxon>
        <taxon>Vibrionales</taxon>
        <taxon>Vibrionaceae</taxon>
        <taxon>Vibrio</taxon>
    </lineage>
</organism>
<accession>A0A655P1F5</accession>
<dbReference type="AlphaFoldDB" id="A0A655P1F5"/>
<reference evidence="1 2" key="1">
    <citation type="submission" date="2015-07" db="EMBL/GenBank/DDBJ databases">
        <authorList>
            <consortium name="Pathogen Informatics"/>
        </authorList>
    </citation>
    <scope>NUCLEOTIDE SEQUENCE [LARGE SCALE GENOMIC DNA]</scope>
    <source>
        <strain evidence="1 2">A51</strain>
    </source>
</reference>
<dbReference type="Proteomes" id="UP000044806">
    <property type="component" value="Unassembled WGS sequence"/>
</dbReference>
<evidence type="ECO:0000313" key="1">
    <source>
        <dbReference type="EMBL" id="CSA17923.1"/>
    </source>
</evidence>
<dbReference type="EMBL" id="CWOW01000003">
    <property type="protein sequence ID" value="CSA17923.1"/>
    <property type="molecule type" value="Genomic_DNA"/>
</dbReference>
<sequence length="103" mass="11651">MLREALRVDGRRGDDDFEIGTTRQKLLEIAQDKVDVEAALVRFIDNDGVVLVKETIVLDLRQQDTVSHQFDLSLIRDLVGKTHFVANKATEFGFHLFGNAVCH</sequence>
<name>A0A655P1F5_VIBCL</name>